<organism evidence="1 2">
    <name type="scientific">Ixodes persulcatus</name>
    <name type="common">Taiga tick</name>
    <dbReference type="NCBI Taxonomy" id="34615"/>
    <lineage>
        <taxon>Eukaryota</taxon>
        <taxon>Metazoa</taxon>
        <taxon>Ecdysozoa</taxon>
        <taxon>Arthropoda</taxon>
        <taxon>Chelicerata</taxon>
        <taxon>Arachnida</taxon>
        <taxon>Acari</taxon>
        <taxon>Parasitiformes</taxon>
        <taxon>Ixodida</taxon>
        <taxon>Ixodoidea</taxon>
        <taxon>Ixodidae</taxon>
        <taxon>Ixodinae</taxon>
        <taxon>Ixodes</taxon>
    </lineage>
</organism>
<reference evidence="1 2" key="1">
    <citation type="journal article" date="2020" name="Cell">
        <title>Large-Scale Comparative Analyses of Tick Genomes Elucidate Their Genetic Diversity and Vector Capacities.</title>
        <authorList>
            <consortium name="Tick Genome and Microbiome Consortium (TIGMIC)"/>
            <person name="Jia N."/>
            <person name="Wang J."/>
            <person name="Shi W."/>
            <person name="Du L."/>
            <person name="Sun Y."/>
            <person name="Zhan W."/>
            <person name="Jiang J.F."/>
            <person name="Wang Q."/>
            <person name="Zhang B."/>
            <person name="Ji P."/>
            <person name="Bell-Sakyi L."/>
            <person name="Cui X.M."/>
            <person name="Yuan T.T."/>
            <person name="Jiang B.G."/>
            <person name="Yang W.F."/>
            <person name="Lam T.T."/>
            <person name="Chang Q.C."/>
            <person name="Ding S.J."/>
            <person name="Wang X.J."/>
            <person name="Zhu J.G."/>
            <person name="Ruan X.D."/>
            <person name="Zhao L."/>
            <person name="Wei J.T."/>
            <person name="Ye R.Z."/>
            <person name="Que T.C."/>
            <person name="Du C.H."/>
            <person name="Zhou Y.H."/>
            <person name="Cheng J.X."/>
            <person name="Dai P.F."/>
            <person name="Guo W.B."/>
            <person name="Han X.H."/>
            <person name="Huang E.J."/>
            <person name="Li L.F."/>
            <person name="Wei W."/>
            <person name="Gao Y.C."/>
            <person name="Liu J.Z."/>
            <person name="Shao H.Z."/>
            <person name="Wang X."/>
            <person name="Wang C.C."/>
            <person name="Yang T.C."/>
            <person name="Huo Q.B."/>
            <person name="Li W."/>
            <person name="Chen H.Y."/>
            <person name="Chen S.E."/>
            <person name="Zhou L.G."/>
            <person name="Ni X.B."/>
            <person name="Tian J.H."/>
            <person name="Sheng Y."/>
            <person name="Liu T."/>
            <person name="Pan Y.S."/>
            <person name="Xia L.Y."/>
            <person name="Li J."/>
            <person name="Zhao F."/>
            <person name="Cao W.C."/>
        </authorList>
    </citation>
    <scope>NUCLEOTIDE SEQUENCE [LARGE SCALE GENOMIC DNA]</scope>
    <source>
        <strain evidence="1">Iper-2018</strain>
    </source>
</reference>
<comment type="caution">
    <text evidence="1">The sequence shown here is derived from an EMBL/GenBank/DDBJ whole genome shotgun (WGS) entry which is preliminary data.</text>
</comment>
<keyword evidence="2" id="KW-1185">Reference proteome</keyword>
<dbReference type="Proteomes" id="UP000805193">
    <property type="component" value="Unassembled WGS sequence"/>
</dbReference>
<sequence length="154" mass="17677">MEPKVKMLKGFYPLLDNRQLEFLTSVDEIISCEMCNTINKSYFVAKCRHFFCSDCYYLIKKETFPKCPLDDIDWELKTSCCLPEDSLSRSRVRCPNSAYGCKYADLLSKMNDHVGRCQFHPLPCIKCGDTVGFNNLLSHLRRSCGFRGAKTADS</sequence>
<protein>
    <submittedName>
        <fullName evidence="1">Uncharacterized protein</fullName>
    </submittedName>
</protein>
<name>A0AC60PZA4_IXOPE</name>
<gene>
    <name evidence="1" type="ORF">HPB47_026361</name>
</gene>
<accession>A0AC60PZA4</accession>
<dbReference type="EMBL" id="JABSTQ010009709">
    <property type="protein sequence ID" value="KAG0426530.1"/>
    <property type="molecule type" value="Genomic_DNA"/>
</dbReference>
<evidence type="ECO:0000313" key="2">
    <source>
        <dbReference type="Proteomes" id="UP000805193"/>
    </source>
</evidence>
<evidence type="ECO:0000313" key="1">
    <source>
        <dbReference type="EMBL" id="KAG0426530.1"/>
    </source>
</evidence>
<proteinExistence type="predicted"/>